<dbReference type="Pfam" id="PF07715">
    <property type="entry name" value="Plug"/>
    <property type="match status" value="1"/>
</dbReference>
<dbReference type="GO" id="GO:0044718">
    <property type="term" value="P:siderophore transmembrane transport"/>
    <property type="evidence" value="ECO:0007669"/>
    <property type="project" value="TreeGrafter"/>
</dbReference>
<evidence type="ECO:0000256" key="8">
    <source>
        <dbReference type="PROSITE-ProRule" id="PRU01360"/>
    </source>
</evidence>
<reference evidence="11 12" key="1">
    <citation type="submission" date="2018-05" db="EMBL/GenBank/DDBJ databases">
        <title>Algibacter marinivivus sp. nov., isolated from sample around a algae.</title>
        <authorList>
            <person name="Zhong X."/>
        </authorList>
    </citation>
    <scope>NUCLEOTIDE SEQUENCE [LARGE SCALE GENOMIC DNA]</scope>
    <source>
        <strain evidence="11 12">ZY111</strain>
    </source>
</reference>
<comment type="similarity">
    <text evidence="8">Belongs to the TonB-dependent receptor family.</text>
</comment>
<keyword evidence="3 8" id="KW-1134">Transmembrane beta strand</keyword>
<feature type="signal peptide" evidence="9">
    <location>
        <begin position="1"/>
        <end position="22"/>
    </location>
</feature>
<dbReference type="InterPro" id="IPR012910">
    <property type="entry name" value="Plug_dom"/>
</dbReference>
<dbReference type="SUPFAM" id="SSF49464">
    <property type="entry name" value="Carboxypeptidase regulatory domain-like"/>
    <property type="match status" value="1"/>
</dbReference>
<evidence type="ECO:0000256" key="4">
    <source>
        <dbReference type="ARBA" id="ARBA00022692"/>
    </source>
</evidence>
<dbReference type="Proteomes" id="UP000245375">
    <property type="component" value="Unassembled WGS sequence"/>
</dbReference>
<sequence length="1040" mass="113195">MKTKFSGILTLLLAFVVQLTFAQEKTISGTVSDGSGLPLPGATVLVKGTSSGTSSDFDGKYSIKANQGSTLVFSFVGYTTKEVSVGASNTINVTLQEDAESLEEVVVTAFGIKREKREITYQTEKVDEQLLNQAQSTRAASALAGKVAGLQINVQNNGVNPSSQILLRGVRSIGQNNQALIVIDGAISSTGAFDDLNPNDIESLNVLKGATAAALYGAQASNGVLIVTTKKGSRGENITIGVNTAVTFEDVAYMPDFQSEYGTGWQGAYDPIENTNWGPRFDGTVRQVGPTFADGTFQTLPYAPVKDNARNFFETGNTVQNTFYLSGGNDTGSMYLSVGNQRTDGITPNDTYRRTTVRANASKKLGDVTISLNSSFFRDNTNDIGNTLGAQDRGLYWFVLNQSANIPIENYKDWRNDLFSSPDGYYNGYYQNPYHMVDTSRDTDKTNRLTGNVSASWEATDWLNVTARLGGNFFTGQGKEWRDAQVFTNAYTRPTGNTSFLRDSNFQRTDYTVDLLATANFNLTEDITLKTILGANSLTNQFSSRSVRGDNLAVPGLYDLSNAGSVQTPVSNDFERRIYGVFGDVTFGYKNFLFLNASGRYDSTSTLNPDDNSYFYPAIGLSAVLTDAIPDMKSDVLNYAKITASNSTVYNDLGAEQIIESFTAPLGFPFPGASGFEQQDSFIDAGIKKEKVNTTEFGLNLGLFNNRVTIDGSYFKTFITDNIVTRTAPTSSGGNGLLTNIGEIESTGFELSIGATVLKTEDFSWDVNINYTTNEAIVNEIGDASVSGEEIALATTGEFGVFAIEGQQWPALKASAYYRDPSGNVVIDPANGNPISTTQLSGDNPQSGLKNLGSTVPDYIIGLNSSINYKDFRLSATFDYRTGHVYYAQGSDRMEFTGRSQESVSANRQDFVWPNSVVETSPGVFAENTNIPITDGLQDFWTNTYNEIKENYVRDATAVKLREISLSYNLPQKFLDKIAVRKLTVGIIGRNLFTWLPKENRFSDPEFSNNNGPAGNGIGIGGYFQGPPTQSYGFNINIEF</sequence>
<organism evidence="11 12">
    <name type="scientific">Algibacter marinivivus</name>
    <dbReference type="NCBI Taxonomy" id="2100723"/>
    <lineage>
        <taxon>Bacteria</taxon>
        <taxon>Pseudomonadati</taxon>
        <taxon>Bacteroidota</taxon>
        <taxon>Flavobacteriia</taxon>
        <taxon>Flavobacteriales</taxon>
        <taxon>Flavobacteriaceae</taxon>
        <taxon>Algibacter</taxon>
    </lineage>
</organism>
<reference evidence="12" key="3">
    <citation type="submission" date="2018-05" db="EMBL/GenBank/DDBJ databases">
        <authorList>
            <person name="Lu D."/>
        </authorList>
    </citation>
    <scope>NUCLEOTIDE SEQUENCE [LARGE SCALE GENOMIC DNA]</scope>
    <source>
        <strain evidence="12">ZY111</strain>
    </source>
</reference>
<comment type="caution">
    <text evidence="11">The sequence shown here is derived from an EMBL/GenBank/DDBJ whole genome shotgun (WGS) entry which is preliminary data.</text>
</comment>
<dbReference type="Gene3D" id="2.60.40.1120">
    <property type="entry name" value="Carboxypeptidase-like, regulatory domain"/>
    <property type="match status" value="1"/>
</dbReference>
<evidence type="ECO:0000256" key="7">
    <source>
        <dbReference type="ARBA" id="ARBA00023237"/>
    </source>
</evidence>
<evidence type="ECO:0000313" key="11">
    <source>
        <dbReference type="EMBL" id="PWH83406.1"/>
    </source>
</evidence>
<dbReference type="PANTHER" id="PTHR30069">
    <property type="entry name" value="TONB-DEPENDENT OUTER MEMBRANE RECEPTOR"/>
    <property type="match status" value="1"/>
</dbReference>
<evidence type="ECO:0000256" key="1">
    <source>
        <dbReference type="ARBA" id="ARBA00004571"/>
    </source>
</evidence>
<dbReference type="InterPro" id="IPR023997">
    <property type="entry name" value="TonB-dep_OMP_SusC/RagA_CS"/>
</dbReference>
<protein>
    <submittedName>
        <fullName evidence="11">SusC/RagA family TonB-linked outer membrane protein</fullName>
    </submittedName>
</protein>
<dbReference type="InterPro" id="IPR037066">
    <property type="entry name" value="Plug_dom_sf"/>
</dbReference>
<keyword evidence="2 8" id="KW-0813">Transport</keyword>
<evidence type="ECO:0000256" key="2">
    <source>
        <dbReference type="ARBA" id="ARBA00022448"/>
    </source>
</evidence>
<dbReference type="AlphaFoldDB" id="A0A2U2X6J2"/>
<evidence type="ECO:0000256" key="3">
    <source>
        <dbReference type="ARBA" id="ARBA00022452"/>
    </source>
</evidence>
<proteinExistence type="inferred from homology"/>
<evidence type="ECO:0000313" key="12">
    <source>
        <dbReference type="Proteomes" id="UP000245375"/>
    </source>
</evidence>
<dbReference type="OrthoDB" id="9768177at2"/>
<gene>
    <name evidence="11" type="ORF">DIS18_02300</name>
</gene>
<dbReference type="NCBIfam" id="TIGR04057">
    <property type="entry name" value="SusC_RagA_signa"/>
    <property type="match status" value="1"/>
</dbReference>
<comment type="subcellular location">
    <subcellularLocation>
        <location evidence="1 8">Cell outer membrane</location>
        <topology evidence="1 8">Multi-pass membrane protein</topology>
    </subcellularLocation>
</comment>
<dbReference type="PANTHER" id="PTHR30069:SF29">
    <property type="entry name" value="HEMOGLOBIN AND HEMOGLOBIN-HAPTOGLOBIN-BINDING PROTEIN 1-RELATED"/>
    <property type="match status" value="1"/>
</dbReference>
<dbReference type="InterPro" id="IPR036942">
    <property type="entry name" value="Beta-barrel_TonB_sf"/>
</dbReference>
<dbReference type="Gene3D" id="2.170.130.10">
    <property type="entry name" value="TonB-dependent receptor, plug domain"/>
    <property type="match status" value="1"/>
</dbReference>
<dbReference type="SUPFAM" id="SSF56935">
    <property type="entry name" value="Porins"/>
    <property type="match status" value="1"/>
</dbReference>
<dbReference type="EMBL" id="QFRI01000001">
    <property type="protein sequence ID" value="PWH83406.1"/>
    <property type="molecule type" value="Genomic_DNA"/>
</dbReference>
<name>A0A2U2X6J2_9FLAO</name>
<keyword evidence="5 9" id="KW-0732">Signal</keyword>
<keyword evidence="4 8" id="KW-0812">Transmembrane</keyword>
<keyword evidence="12" id="KW-1185">Reference proteome</keyword>
<dbReference type="InterPro" id="IPR008969">
    <property type="entry name" value="CarboxyPept-like_regulatory"/>
</dbReference>
<dbReference type="GO" id="GO:0009279">
    <property type="term" value="C:cell outer membrane"/>
    <property type="evidence" value="ECO:0007669"/>
    <property type="project" value="UniProtKB-SubCell"/>
</dbReference>
<feature type="domain" description="TonB-dependent receptor plug" evidence="10">
    <location>
        <begin position="116"/>
        <end position="224"/>
    </location>
</feature>
<dbReference type="PROSITE" id="PS52016">
    <property type="entry name" value="TONB_DEPENDENT_REC_3"/>
    <property type="match status" value="1"/>
</dbReference>
<dbReference type="InterPro" id="IPR039426">
    <property type="entry name" value="TonB-dep_rcpt-like"/>
</dbReference>
<dbReference type="Pfam" id="PF13715">
    <property type="entry name" value="CarbopepD_reg_2"/>
    <property type="match status" value="1"/>
</dbReference>
<keyword evidence="6 8" id="KW-0472">Membrane</keyword>
<feature type="chain" id="PRO_5015421429" evidence="9">
    <location>
        <begin position="23"/>
        <end position="1040"/>
    </location>
</feature>
<evidence type="ECO:0000256" key="5">
    <source>
        <dbReference type="ARBA" id="ARBA00022729"/>
    </source>
</evidence>
<dbReference type="NCBIfam" id="TIGR04056">
    <property type="entry name" value="OMP_RagA_SusC"/>
    <property type="match status" value="1"/>
</dbReference>
<dbReference type="FunFam" id="2.60.40.1120:FF:000003">
    <property type="entry name" value="Outer membrane protein Omp121"/>
    <property type="match status" value="1"/>
</dbReference>
<evidence type="ECO:0000256" key="6">
    <source>
        <dbReference type="ARBA" id="ARBA00023136"/>
    </source>
</evidence>
<dbReference type="RefSeq" id="WP_109351417.1">
    <property type="nucleotide sequence ID" value="NZ_QFRI01000001.1"/>
</dbReference>
<reference evidence="12" key="2">
    <citation type="submission" date="2018-05" db="EMBL/GenBank/DDBJ databases">
        <title>Algibacter marinivivus sp. nov., isolated from sample around a algae.</title>
        <authorList>
            <person name="Lu D."/>
        </authorList>
    </citation>
    <scope>NUCLEOTIDE SEQUENCE [LARGE SCALE GENOMIC DNA]</scope>
    <source>
        <strain evidence="12">ZY111</strain>
    </source>
</reference>
<dbReference type="GO" id="GO:0015344">
    <property type="term" value="F:siderophore uptake transmembrane transporter activity"/>
    <property type="evidence" value="ECO:0007669"/>
    <property type="project" value="TreeGrafter"/>
</dbReference>
<dbReference type="InterPro" id="IPR023996">
    <property type="entry name" value="TonB-dep_OMP_SusC/RagA"/>
</dbReference>
<accession>A0A2U2X6J2</accession>
<dbReference type="Gene3D" id="2.40.170.20">
    <property type="entry name" value="TonB-dependent receptor, beta-barrel domain"/>
    <property type="match status" value="1"/>
</dbReference>
<evidence type="ECO:0000259" key="10">
    <source>
        <dbReference type="Pfam" id="PF07715"/>
    </source>
</evidence>
<keyword evidence="7 8" id="KW-0998">Cell outer membrane</keyword>
<evidence type="ECO:0000256" key="9">
    <source>
        <dbReference type="SAM" id="SignalP"/>
    </source>
</evidence>